<protein>
    <submittedName>
        <fullName evidence="2">Uncharacterized protein</fullName>
    </submittedName>
</protein>
<dbReference type="EMBL" id="JACXBF010000023">
    <property type="protein sequence ID" value="MBD2798955.1"/>
    <property type="molecule type" value="Genomic_DNA"/>
</dbReference>
<dbReference type="Proteomes" id="UP001193920">
    <property type="component" value="Unassembled WGS sequence"/>
</dbReference>
<accession>A0AAW3YLN8</accession>
<feature type="region of interest" description="Disordered" evidence="1">
    <location>
        <begin position="47"/>
        <end position="75"/>
    </location>
</feature>
<organism evidence="2">
    <name type="scientific">Xenorhabdus szentirmaii</name>
    <dbReference type="NCBI Taxonomy" id="290112"/>
    <lineage>
        <taxon>Bacteria</taxon>
        <taxon>Pseudomonadati</taxon>
        <taxon>Pseudomonadota</taxon>
        <taxon>Gammaproteobacteria</taxon>
        <taxon>Enterobacterales</taxon>
        <taxon>Morganellaceae</taxon>
        <taxon>Xenorhabdus</taxon>
    </lineage>
</organism>
<dbReference type="RefSeq" id="WP_323851156.1">
    <property type="nucleotide sequence ID" value="NZ_JACXBC010000077.1"/>
</dbReference>
<gene>
    <name evidence="2" type="ORF">ID854_00370</name>
</gene>
<evidence type="ECO:0000313" key="2">
    <source>
        <dbReference type="EMBL" id="MBD2798955.1"/>
    </source>
</evidence>
<dbReference type="AlphaFoldDB" id="A0AAW3YLN8"/>
<evidence type="ECO:0000256" key="1">
    <source>
        <dbReference type="SAM" id="MobiDB-lite"/>
    </source>
</evidence>
<name>A0AAW3YLN8_9GAMM</name>
<reference evidence="2" key="2">
    <citation type="journal article" date="2024" name="Toxins">
        <title>Genome Sequence Analysis of Native Xenorhabdus Strains Isolated from Entomopathogenic Nematodes in Argentina.</title>
        <authorList>
            <person name="Palma L."/>
            <person name="Frizzo L."/>
            <person name="Kaiser S."/>
            <person name="Berry C."/>
            <person name="Caballero P."/>
            <person name="Bode H.B."/>
            <person name="Del Valle E.E."/>
        </authorList>
    </citation>
    <scope>NUCLEOTIDE SEQUENCE</scope>
    <source>
        <strain evidence="2">M</strain>
    </source>
</reference>
<sequence length="75" mass="8509">MPAKVHANVVLNHFHKEGLNVIKENASGFSVEKEKITDTQFNYMKSQFDRGDNDGFSPEQIAAGKKNEPLTHYYP</sequence>
<reference evidence="2" key="1">
    <citation type="submission" date="2020-09" db="EMBL/GenBank/DDBJ databases">
        <authorList>
            <person name="Palma L."/>
            <person name="Caballero P."/>
            <person name="Berry C."/>
            <person name="Del Valle E."/>
        </authorList>
    </citation>
    <scope>NUCLEOTIDE SEQUENCE</scope>
    <source>
        <strain evidence="2">M</strain>
    </source>
</reference>
<proteinExistence type="predicted"/>
<comment type="caution">
    <text evidence="2">The sequence shown here is derived from an EMBL/GenBank/DDBJ whole genome shotgun (WGS) entry which is preliminary data.</text>
</comment>